<sequence length="169" mass="19065">MLDQLLRHRCTQRLEGLRLPQPLSAAALRDEITRLRQRRLYLHPIVPNTGMCGLWLETERADHIFVERRTSHAHQQHILAHELGHMLFEHSHPIVDESTLVLGSGRVSSASGEDVARTLLAGSNYSSEEEAEAEMVATLILESALRAPTDRRRAPTAFERGFGVAGYRR</sequence>
<name>A0A1G9YBK0_ALLAB</name>
<evidence type="ECO:0000313" key="2">
    <source>
        <dbReference type="Proteomes" id="UP000183376"/>
    </source>
</evidence>
<gene>
    <name evidence="1" type="ORF">SAMN04489726_4723</name>
</gene>
<reference evidence="1 2" key="1">
    <citation type="submission" date="2016-10" db="EMBL/GenBank/DDBJ databases">
        <authorList>
            <person name="de Groot N.N."/>
        </authorList>
    </citation>
    <scope>NUCLEOTIDE SEQUENCE [LARGE SCALE GENOMIC DNA]</scope>
    <source>
        <strain evidence="1 2">DSM 44149</strain>
    </source>
</reference>
<evidence type="ECO:0000313" key="1">
    <source>
        <dbReference type="EMBL" id="SDN06494.1"/>
    </source>
</evidence>
<evidence type="ECO:0008006" key="3">
    <source>
        <dbReference type="Google" id="ProtNLM"/>
    </source>
</evidence>
<organism evidence="1 2">
    <name type="scientific">Allokutzneria albata</name>
    <name type="common">Kibdelosporangium albatum</name>
    <dbReference type="NCBI Taxonomy" id="211114"/>
    <lineage>
        <taxon>Bacteria</taxon>
        <taxon>Bacillati</taxon>
        <taxon>Actinomycetota</taxon>
        <taxon>Actinomycetes</taxon>
        <taxon>Pseudonocardiales</taxon>
        <taxon>Pseudonocardiaceae</taxon>
        <taxon>Allokutzneria</taxon>
    </lineage>
</organism>
<protein>
    <recommendedName>
        <fullName evidence="3">IrrE N-terminal-like domain-containing protein</fullName>
    </recommendedName>
</protein>
<dbReference type="RefSeq" id="WP_156051618.1">
    <property type="nucleotide sequence ID" value="NZ_JOEF01000030.1"/>
</dbReference>
<keyword evidence="2" id="KW-1185">Reference proteome</keyword>
<proteinExistence type="predicted"/>
<dbReference type="OrthoDB" id="4144896at2"/>
<accession>A0A1G9YBK0</accession>
<dbReference type="EMBL" id="LT629701">
    <property type="protein sequence ID" value="SDN06494.1"/>
    <property type="molecule type" value="Genomic_DNA"/>
</dbReference>
<dbReference type="eggNOG" id="COG2856">
    <property type="taxonomic scope" value="Bacteria"/>
</dbReference>
<dbReference type="Proteomes" id="UP000183376">
    <property type="component" value="Chromosome I"/>
</dbReference>
<dbReference type="AlphaFoldDB" id="A0A1G9YBK0"/>